<evidence type="ECO:0000313" key="1">
    <source>
        <dbReference type="EMBL" id="TQR17456.1"/>
    </source>
</evidence>
<protein>
    <submittedName>
        <fullName evidence="1">DUF4188 domain-containing protein</fullName>
    </submittedName>
</protein>
<gene>
    <name evidence="1" type="ORF">FG383_05220</name>
</gene>
<dbReference type="AlphaFoldDB" id="A0A544TJ32"/>
<dbReference type="Pfam" id="PF13826">
    <property type="entry name" value="Monooxy_af470-like"/>
    <property type="match status" value="1"/>
</dbReference>
<dbReference type="OrthoDB" id="7566033at2"/>
<evidence type="ECO:0000313" key="2">
    <source>
        <dbReference type="Proteomes" id="UP000318937"/>
    </source>
</evidence>
<comment type="caution">
    <text evidence="1">The sequence shown here is derived from an EMBL/GenBank/DDBJ whole genome shotgun (WGS) entry which is preliminary data.</text>
</comment>
<accession>A0A544TJ32</accession>
<proteinExistence type="predicted"/>
<sequence length="81" mass="9663">MVKQIFTGSYTVDNTEDIVVFIIGMRMNKRLAIQKWLPVFNTMPGMIKELYVNKEELYQYASLWLRKGIEPYSRYGRTKFC</sequence>
<keyword evidence="2" id="KW-1185">Reference proteome</keyword>
<dbReference type="InterPro" id="IPR025444">
    <property type="entry name" value="Monooxy_af470"/>
</dbReference>
<dbReference type="EMBL" id="VDGG01000008">
    <property type="protein sequence ID" value="TQR17456.1"/>
    <property type="molecule type" value="Genomic_DNA"/>
</dbReference>
<name>A0A544TJ32_9BACI</name>
<organism evidence="1 2">
    <name type="scientific">Psychrobacillus soli</name>
    <dbReference type="NCBI Taxonomy" id="1543965"/>
    <lineage>
        <taxon>Bacteria</taxon>
        <taxon>Bacillati</taxon>
        <taxon>Bacillota</taxon>
        <taxon>Bacilli</taxon>
        <taxon>Bacillales</taxon>
        <taxon>Bacillaceae</taxon>
        <taxon>Psychrobacillus</taxon>
    </lineage>
</organism>
<dbReference type="Proteomes" id="UP000318937">
    <property type="component" value="Unassembled WGS sequence"/>
</dbReference>
<reference evidence="1 2" key="1">
    <citation type="submission" date="2019-05" db="EMBL/GenBank/DDBJ databases">
        <title>Psychrobacillus vulpis sp. nov., a new species isolated from feces of a red fox that inhabits in The Tablas de Daimiel Natural Park, Albacete, Spain.</title>
        <authorList>
            <person name="Rodriguez M."/>
            <person name="Reina J.C."/>
            <person name="Bejar V."/>
            <person name="Llamas I."/>
        </authorList>
    </citation>
    <scope>NUCLEOTIDE SEQUENCE [LARGE SCALE GENOMIC DNA]</scope>
    <source>
        <strain evidence="1 2">NHI-2</strain>
    </source>
</reference>